<protein>
    <submittedName>
        <fullName evidence="1">Uncharacterized protein</fullName>
    </submittedName>
</protein>
<gene>
    <name evidence="1" type="ORF">NQ176_g10990</name>
</gene>
<comment type="caution">
    <text evidence="1">The sequence shown here is derived from an EMBL/GenBank/DDBJ whole genome shotgun (WGS) entry which is preliminary data.</text>
</comment>
<accession>A0ACC1MDA6</accession>
<keyword evidence="2" id="KW-1185">Reference proteome</keyword>
<proteinExistence type="predicted"/>
<evidence type="ECO:0000313" key="1">
    <source>
        <dbReference type="EMBL" id="KAJ2961672.1"/>
    </source>
</evidence>
<evidence type="ECO:0000313" key="2">
    <source>
        <dbReference type="Proteomes" id="UP001143910"/>
    </source>
</evidence>
<dbReference type="EMBL" id="JANJQO010003338">
    <property type="protein sequence ID" value="KAJ2961672.1"/>
    <property type="molecule type" value="Genomic_DNA"/>
</dbReference>
<reference evidence="1" key="1">
    <citation type="submission" date="2022-08" db="EMBL/GenBank/DDBJ databases">
        <title>Genome Sequence of Lecanicillium fungicola.</title>
        <authorList>
            <person name="Buettner E."/>
        </authorList>
    </citation>
    <scope>NUCLEOTIDE SEQUENCE</scope>
    <source>
        <strain evidence="1">Babe33</strain>
    </source>
</reference>
<sequence>MLSITGLSCVITWGTICLCHIRLRRALRVQGQNLDRLAFRSQPGILGSWFGFLFNVLVIVVQFWIGIAPIGWRSMSRSEIAASFFSAWLAVPITLVCYVAFNGRRNLDFEDEDAEAAKVPTWKNIYTWLC</sequence>
<organism evidence="1 2">
    <name type="scientific">Zarea fungicola</name>
    <dbReference type="NCBI Taxonomy" id="93591"/>
    <lineage>
        <taxon>Eukaryota</taxon>
        <taxon>Fungi</taxon>
        <taxon>Dikarya</taxon>
        <taxon>Ascomycota</taxon>
        <taxon>Pezizomycotina</taxon>
        <taxon>Sordariomycetes</taxon>
        <taxon>Hypocreomycetidae</taxon>
        <taxon>Hypocreales</taxon>
        <taxon>Cordycipitaceae</taxon>
        <taxon>Zarea</taxon>
    </lineage>
</organism>
<name>A0ACC1MDA6_9HYPO</name>
<dbReference type="Proteomes" id="UP001143910">
    <property type="component" value="Unassembled WGS sequence"/>
</dbReference>